<dbReference type="HOGENOM" id="CLU_665379_0_0_11"/>
<dbReference type="Pfam" id="PF00823">
    <property type="entry name" value="PPE"/>
    <property type="match status" value="1"/>
</dbReference>
<dbReference type="Proteomes" id="UP000003653">
    <property type="component" value="Unassembled WGS sequence"/>
</dbReference>
<feature type="domain" description="PPE" evidence="3">
    <location>
        <begin position="8"/>
        <end position="169"/>
    </location>
</feature>
<evidence type="ECO:0000313" key="5">
    <source>
        <dbReference type="Proteomes" id="UP000003653"/>
    </source>
</evidence>
<dbReference type="Gene3D" id="1.20.1260.20">
    <property type="entry name" value="PPE superfamily"/>
    <property type="match status" value="1"/>
</dbReference>
<dbReference type="EMBL" id="ADNV01000102">
    <property type="protein sequence ID" value="EFG78663.1"/>
    <property type="molecule type" value="Genomic_DNA"/>
</dbReference>
<dbReference type="eggNOG" id="COG5651">
    <property type="taxonomic scope" value="Bacteria"/>
</dbReference>
<evidence type="ECO:0000313" key="4">
    <source>
        <dbReference type="EMBL" id="EFG78663.1"/>
    </source>
</evidence>
<comment type="similarity">
    <text evidence="1">Belongs to the mycobacterial PPE family.</text>
</comment>
<evidence type="ECO:0000259" key="3">
    <source>
        <dbReference type="Pfam" id="PF00823"/>
    </source>
</evidence>
<reference evidence="4 5" key="1">
    <citation type="submission" date="2010-04" db="EMBL/GenBank/DDBJ databases">
        <authorList>
            <person name="Muzny D."/>
            <person name="Qin X."/>
            <person name="Deng J."/>
            <person name="Jiang H."/>
            <person name="Liu Y."/>
            <person name="Qu J."/>
            <person name="Song X.-Z."/>
            <person name="Zhang L."/>
            <person name="Thornton R."/>
            <person name="Coyle M."/>
            <person name="Francisco L."/>
            <person name="Jackson L."/>
            <person name="Javaid M."/>
            <person name="Korchina V."/>
            <person name="Kovar C."/>
            <person name="Mata R."/>
            <person name="Mathew T."/>
            <person name="Ngo R."/>
            <person name="Nguyen L."/>
            <person name="Nguyen N."/>
            <person name="Okwuonu G."/>
            <person name="Ongeri F."/>
            <person name="Pham C."/>
            <person name="Simmons D."/>
            <person name="Wilczek-Boney K."/>
            <person name="Hale W."/>
            <person name="Jakkamsetti A."/>
            <person name="Pham P."/>
            <person name="Ruth R."/>
            <person name="San Lucas F."/>
            <person name="Warren J."/>
            <person name="Zhang J."/>
            <person name="Zhao Z."/>
            <person name="Zhou C."/>
            <person name="Zhu D."/>
            <person name="Lee S."/>
            <person name="Bess C."/>
            <person name="Blankenburg K."/>
            <person name="Forbes L."/>
            <person name="Fu Q."/>
            <person name="Gubbala S."/>
            <person name="Hirani K."/>
            <person name="Jayaseelan J.C."/>
            <person name="Lara F."/>
            <person name="Munidasa M."/>
            <person name="Palculict T."/>
            <person name="Patil S."/>
            <person name="Pu L.-L."/>
            <person name="Saada N."/>
            <person name="Tang L."/>
            <person name="Weissenberger G."/>
            <person name="Zhu Y."/>
            <person name="Hemphill L."/>
            <person name="Shang Y."/>
            <person name="Youmans B."/>
            <person name="Ayvaz T."/>
            <person name="Ross M."/>
            <person name="Santibanez J."/>
            <person name="Aqrawi P."/>
            <person name="Gross S."/>
            <person name="Joshi V."/>
            <person name="Fowler G."/>
            <person name="Nazareth L."/>
            <person name="Reid J."/>
            <person name="Worley K."/>
            <person name="Petrosino J."/>
            <person name="Highlander S."/>
            <person name="Gibbs R."/>
        </authorList>
    </citation>
    <scope>NUCLEOTIDE SEQUENCE [LARGE SCALE GENOMIC DNA]</scope>
    <source>
        <strain evidence="4 5">ATCC BAA-614</strain>
    </source>
</reference>
<keyword evidence="5" id="KW-1185">Reference proteome</keyword>
<organism evidence="4 5">
    <name type="scientific">Mycobacterium parascrofulaceum ATCC BAA-614</name>
    <dbReference type="NCBI Taxonomy" id="525368"/>
    <lineage>
        <taxon>Bacteria</taxon>
        <taxon>Bacillati</taxon>
        <taxon>Actinomycetota</taxon>
        <taxon>Actinomycetes</taxon>
        <taxon>Mycobacteriales</taxon>
        <taxon>Mycobacteriaceae</taxon>
        <taxon>Mycobacterium</taxon>
        <taxon>Mycobacterium simiae complex</taxon>
    </lineage>
</organism>
<dbReference type="AlphaFoldDB" id="D5P5I6"/>
<protein>
    <submittedName>
        <fullName evidence="4">PPE family protein</fullName>
    </submittedName>
</protein>
<sequence length="370" mass="36204">MSEFGDAAAVAPEINHTLMIAGDLGASLVEAAAGYESVADMLIAELTAMGLTTSTTAMVGWQGPGGEMMEMSAAEFMAVCAAASAWIRIGQIQAAEVAAAHTAAVENMIPAQVCLTNRTTQAGLVGTNWFGQNTPGIIALDAQYYGHFWVTNALNRTYYGATVSSALAAISEPNPLSPTAANPLGPALGVAQDAGQTGGQTAFQASAKTMTTAADQTSQQPTSIMTSMASQAGGLFGQVGSTFGQFTSAGQQLPSMLGQAPQMFSGMLGPLSSMNGLNGAAAGGLGPEAAAAGASMGGMGAAGGGGGGLLSGSSALSSTFVRPASSFSTPTAPTLPGGWQGSAQTASESGARPAGVGGGGLYGAPGGRGS</sequence>
<proteinExistence type="inferred from homology"/>
<dbReference type="InterPro" id="IPR038332">
    <property type="entry name" value="PPE_sf"/>
</dbReference>
<evidence type="ECO:0000256" key="1">
    <source>
        <dbReference type="ARBA" id="ARBA00010652"/>
    </source>
</evidence>
<accession>D5P5I6</accession>
<gene>
    <name evidence="4" type="ORF">HMPREF0591_1430</name>
</gene>
<dbReference type="SUPFAM" id="SSF140459">
    <property type="entry name" value="PE/PPE dimer-like"/>
    <property type="match status" value="1"/>
</dbReference>
<feature type="region of interest" description="Disordered" evidence="2">
    <location>
        <begin position="325"/>
        <end position="370"/>
    </location>
</feature>
<dbReference type="InterPro" id="IPR000030">
    <property type="entry name" value="PPE_dom"/>
</dbReference>
<feature type="compositionally biased region" description="Gly residues" evidence="2">
    <location>
        <begin position="355"/>
        <end position="370"/>
    </location>
</feature>
<name>D5P5I6_9MYCO</name>
<comment type="caution">
    <text evidence="4">The sequence shown here is derived from an EMBL/GenBank/DDBJ whole genome shotgun (WGS) entry which is preliminary data.</text>
</comment>
<evidence type="ECO:0000256" key="2">
    <source>
        <dbReference type="SAM" id="MobiDB-lite"/>
    </source>
</evidence>
<dbReference type="RefSeq" id="WP_007170451.1">
    <property type="nucleotide sequence ID" value="NZ_GG770556.1"/>
</dbReference>